<dbReference type="AlphaFoldDB" id="A0A3M7R3J4"/>
<keyword evidence="5" id="KW-0999">Mitochondrion inner membrane</keyword>
<dbReference type="OrthoDB" id="270171at2759"/>
<dbReference type="PANTHER" id="PTHR13822:SF7">
    <property type="entry name" value="ATP SYNTHASE SUBUNIT DELTA, MITOCHONDRIAL"/>
    <property type="match status" value="1"/>
</dbReference>
<dbReference type="Gene3D" id="2.60.15.10">
    <property type="entry name" value="F0F1 ATP synthase delta/epsilon subunit, N-terminal"/>
    <property type="match status" value="1"/>
</dbReference>
<keyword evidence="10" id="KW-0139">CF(1)</keyword>
<evidence type="ECO:0000313" key="15">
    <source>
        <dbReference type="EMBL" id="RNA18153.1"/>
    </source>
</evidence>
<keyword evidence="13" id="KW-0175">Coiled coil</keyword>
<keyword evidence="3" id="KW-0813">Transport</keyword>
<dbReference type="InterPro" id="IPR036794">
    <property type="entry name" value="ATP_F1_dsu/esu_C_sf"/>
</dbReference>
<dbReference type="NCBIfam" id="TIGR01216">
    <property type="entry name" value="ATP_synt_epsi"/>
    <property type="match status" value="1"/>
</dbReference>
<evidence type="ECO:0000256" key="5">
    <source>
        <dbReference type="ARBA" id="ARBA00022792"/>
    </source>
</evidence>
<dbReference type="GO" id="GO:0045259">
    <property type="term" value="C:proton-transporting ATP synthase complex"/>
    <property type="evidence" value="ECO:0007669"/>
    <property type="project" value="UniProtKB-KW"/>
</dbReference>
<evidence type="ECO:0000313" key="16">
    <source>
        <dbReference type="Proteomes" id="UP000276133"/>
    </source>
</evidence>
<comment type="similarity">
    <text evidence="2">Belongs to the ATPase epsilon chain family.</text>
</comment>
<keyword evidence="4" id="KW-0375">Hydrogen ion transport</keyword>
<evidence type="ECO:0000256" key="7">
    <source>
        <dbReference type="ARBA" id="ARBA00023065"/>
    </source>
</evidence>
<organism evidence="15 16">
    <name type="scientific">Brachionus plicatilis</name>
    <name type="common">Marine rotifer</name>
    <name type="synonym">Brachionus muelleri</name>
    <dbReference type="NCBI Taxonomy" id="10195"/>
    <lineage>
        <taxon>Eukaryota</taxon>
        <taxon>Metazoa</taxon>
        <taxon>Spiralia</taxon>
        <taxon>Gnathifera</taxon>
        <taxon>Rotifera</taxon>
        <taxon>Eurotatoria</taxon>
        <taxon>Monogononta</taxon>
        <taxon>Pseudotrocha</taxon>
        <taxon>Ploima</taxon>
        <taxon>Brachionidae</taxon>
        <taxon>Brachionus</taxon>
    </lineage>
</organism>
<gene>
    <name evidence="15" type="ORF">BpHYR1_028311</name>
</gene>
<evidence type="ECO:0000256" key="10">
    <source>
        <dbReference type="ARBA" id="ARBA00023196"/>
    </source>
</evidence>
<dbReference type="STRING" id="10195.A0A3M7R3J4"/>
<accession>A0A3M7R3J4</accession>
<comment type="subcellular location">
    <subcellularLocation>
        <location evidence="1">Mitochondrion inner membrane</location>
    </subcellularLocation>
</comment>
<dbReference type="GO" id="GO:0005743">
    <property type="term" value="C:mitochondrial inner membrane"/>
    <property type="evidence" value="ECO:0007669"/>
    <property type="project" value="UniProtKB-SubCell"/>
</dbReference>
<comment type="caution">
    <text evidence="15">The sequence shown here is derived from an EMBL/GenBank/DDBJ whole genome shotgun (WGS) entry which is preliminary data.</text>
</comment>
<evidence type="ECO:0000256" key="11">
    <source>
        <dbReference type="ARBA" id="ARBA00023310"/>
    </source>
</evidence>
<dbReference type="EMBL" id="REGN01004302">
    <property type="protein sequence ID" value="RNA18153.1"/>
    <property type="molecule type" value="Genomic_DNA"/>
</dbReference>
<name>A0A3M7R3J4_BRAPC</name>
<dbReference type="GO" id="GO:0016787">
    <property type="term" value="F:hydrolase activity"/>
    <property type="evidence" value="ECO:0007669"/>
    <property type="project" value="UniProtKB-KW"/>
</dbReference>
<dbReference type="HAMAP" id="MF_00530">
    <property type="entry name" value="ATP_synth_epsil_bac"/>
    <property type="match status" value="1"/>
</dbReference>
<evidence type="ECO:0000256" key="2">
    <source>
        <dbReference type="ARBA" id="ARBA00005712"/>
    </source>
</evidence>
<evidence type="ECO:0000256" key="3">
    <source>
        <dbReference type="ARBA" id="ARBA00022448"/>
    </source>
</evidence>
<dbReference type="SUPFAM" id="SSF51344">
    <property type="entry name" value="Epsilon subunit of F1F0-ATP synthase N-terminal domain"/>
    <property type="match status" value="1"/>
</dbReference>
<keyword evidence="15" id="KW-0378">Hydrolase</keyword>
<keyword evidence="7" id="KW-0406">Ion transport</keyword>
<evidence type="ECO:0000256" key="6">
    <source>
        <dbReference type="ARBA" id="ARBA00022946"/>
    </source>
</evidence>
<evidence type="ECO:0000256" key="9">
    <source>
        <dbReference type="ARBA" id="ARBA00023136"/>
    </source>
</evidence>
<dbReference type="PANTHER" id="PTHR13822">
    <property type="entry name" value="ATP SYNTHASE DELTA/EPSILON CHAIN"/>
    <property type="match status" value="1"/>
</dbReference>
<keyword evidence="6" id="KW-0809">Transit peptide</keyword>
<proteinExistence type="inferred from homology"/>
<sequence>MSFIRPLLTIKNAQSQFRLISRSMATEMSFTFASPAQVIYNQARNVKQVDVPSLSGSFGILANHVPTLAVLKPGIVTVTETEGAVKKFFVSSGSVAVNADSSVQVLAEEAFPVEQLDLKAAQEQLAEAQASLSSASSDVAKAEAQVAVETAEAVVRAIQTGV</sequence>
<dbReference type="CDD" id="cd12152">
    <property type="entry name" value="F1-ATPase_delta"/>
    <property type="match status" value="1"/>
</dbReference>
<dbReference type="InterPro" id="IPR001469">
    <property type="entry name" value="ATP_synth_F1_dsu/esu"/>
</dbReference>
<evidence type="ECO:0000259" key="14">
    <source>
        <dbReference type="Pfam" id="PF02823"/>
    </source>
</evidence>
<keyword evidence="9" id="KW-0472">Membrane</keyword>
<keyword evidence="16" id="KW-1185">Reference proteome</keyword>
<dbReference type="Gene3D" id="1.20.5.440">
    <property type="entry name" value="ATP synthase delta/epsilon subunit, C-terminal domain"/>
    <property type="match status" value="1"/>
</dbReference>
<dbReference type="FunFam" id="2.60.15.10:FF:000004">
    <property type="entry name" value="ATP synthase subunit delta, mitochondrial"/>
    <property type="match status" value="1"/>
</dbReference>
<dbReference type="Pfam" id="PF02823">
    <property type="entry name" value="ATP-synt_DE_N"/>
    <property type="match status" value="1"/>
</dbReference>
<evidence type="ECO:0000256" key="13">
    <source>
        <dbReference type="SAM" id="Coils"/>
    </source>
</evidence>
<feature type="domain" description="ATP synthase F1 complex delta/epsilon subunit N-terminal" evidence="14">
    <location>
        <begin position="28"/>
        <end position="110"/>
    </location>
</feature>
<dbReference type="SUPFAM" id="SSF46604">
    <property type="entry name" value="Epsilon subunit of F1F0-ATP synthase C-terminal domain"/>
    <property type="match status" value="1"/>
</dbReference>
<evidence type="ECO:0000256" key="4">
    <source>
        <dbReference type="ARBA" id="ARBA00022781"/>
    </source>
</evidence>
<evidence type="ECO:0000256" key="8">
    <source>
        <dbReference type="ARBA" id="ARBA00023128"/>
    </source>
</evidence>
<protein>
    <recommendedName>
        <fullName evidence="12">F-ATPase delta subunit</fullName>
    </recommendedName>
</protein>
<feature type="coiled-coil region" evidence="13">
    <location>
        <begin position="118"/>
        <end position="145"/>
    </location>
</feature>
<evidence type="ECO:0000256" key="1">
    <source>
        <dbReference type="ARBA" id="ARBA00004273"/>
    </source>
</evidence>
<dbReference type="InterPro" id="IPR036771">
    <property type="entry name" value="ATPsynth_dsu/esu_N"/>
</dbReference>
<dbReference type="Proteomes" id="UP000276133">
    <property type="component" value="Unassembled WGS sequence"/>
</dbReference>
<keyword evidence="8" id="KW-0496">Mitochondrion</keyword>
<dbReference type="InterPro" id="IPR020546">
    <property type="entry name" value="ATP_synth_F1_dsu/esu_N"/>
</dbReference>
<dbReference type="GO" id="GO:0046933">
    <property type="term" value="F:proton-transporting ATP synthase activity, rotational mechanism"/>
    <property type="evidence" value="ECO:0007669"/>
    <property type="project" value="InterPro"/>
</dbReference>
<evidence type="ECO:0000256" key="12">
    <source>
        <dbReference type="ARBA" id="ARBA00031669"/>
    </source>
</evidence>
<keyword evidence="11" id="KW-0066">ATP synthesis</keyword>
<reference evidence="15 16" key="1">
    <citation type="journal article" date="2018" name="Sci. Rep.">
        <title>Genomic signatures of local adaptation to the degree of environmental predictability in rotifers.</title>
        <authorList>
            <person name="Franch-Gras L."/>
            <person name="Hahn C."/>
            <person name="Garcia-Roger E.M."/>
            <person name="Carmona M.J."/>
            <person name="Serra M."/>
            <person name="Gomez A."/>
        </authorList>
    </citation>
    <scope>NUCLEOTIDE SEQUENCE [LARGE SCALE GENOMIC DNA]</scope>
    <source>
        <strain evidence="15">HYR1</strain>
    </source>
</reference>